<evidence type="ECO:0000259" key="5">
    <source>
        <dbReference type="Pfam" id="PF25225"/>
    </source>
</evidence>
<evidence type="ECO:0000259" key="4">
    <source>
        <dbReference type="Pfam" id="PF25224"/>
    </source>
</evidence>
<sequence>MTLIKFPSALFASCGLFLANAVWAEPNFDRELLAKDAYWLKLGHYLPTLSQGYKSTVDSDKFFFADQGKTSPQAELDATIAALYNQDESVALISRCQYPARYTWLEQQLGNEAVLDCDELNTWREVLNPRGMTLVFPTAYMNNPSSMFGHTLLRIDAKDQTRHKELVAFAINFAAEPETQDNAALYALKGLAGSYPGRFTVMPYYRKVREYNDIESRDIWEYQLKFNEAEVNRVLLHLWEMQRAEFDYYFLDENCSYQLLALLELAREDLQLVKHFPLHAIPSDTVEVLNQNELLEKPNYRESFGTRLMHQANEIDPALFDAAKAAKNGDFPSSNDYDPQQRAAILEFAYEWLNFELYDQGLERDKTAKLLTQLLHQRSQIKSASPFSPVTMPDISPEKGHASARFGLGYQYSENQGRENLSSDNHSNRVTLDWRVAYHDLLDSQQGYIPGAQISFLDTQLSVDQNSNVRLERFYLIDAMALAPSNTLFDNTAWNIRTGFDRKPLRHKTAGRWFGQGGYGKAWGDADDLHLYTLLSAEISGGELTHYDAVIGSGVEAGLMYQASSNHRLGLQGQYLALFSGPAEQNSQMTASWHWGISRNVALRSQVRYQKWQAEDISANLTAFIYY</sequence>
<organism evidence="6 7">
    <name type="scientific">Vibrio sinensis</name>
    <dbReference type="NCBI Taxonomy" id="2302434"/>
    <lineage>
        <taxon>Bacteria</taxon>
        <taxon>Pseudomonadati</taxon>
        <taxon>Pseudomonadota</taxon>
        <taxon>Gammaproteobacteria</taxon>
        <taxon>Vibrionales</taxon>
        <taxon>Vibrionaceae</taxon>
        <taxon>Vibrio</taxon>
    </lineage>
</organism>
<feature type="domain" description="DUF7840" evidence="3">
    <location>
        <begin position="395"/>
        <end position="626"/>
    </location>
</feature>
<evidence type="ECO:0000259" key="3">
    <source>
        <dbReference type="Pfam" id="PF25222"/>
    </source>
</evidence>
<feature type="domain" description="Lnb N-terminal periplasmic" evidence="2">
    <location>
        <begin position="121"/>
        <end position="291"/>
    </location>
</feature>
<gene>
    <name evidence="6" type="ORF">DZ860_13445</name>
</gene>
<feature type="chain" id="PRO_5017389452" evidence="1">
    <location>
        <begin position="25"/>
        <end position="627"/>
    </location>
</feature>
<dbReference type="InterPro" id="IPR057164">
    <property type="entry name" value="DUF7842"/>
</dbReference>
<reference evidence="6 7" key="1">
    <citation type="submission" date="2018-08" db="EMBL/GenBank/DDBJ databases">
        <title>Vibrio isolated from the Eastern China Marginal Seas.</title>
        <authorList>
            <person name="Li Y."/>
        </authorList>
    </citation>
    <scope>NUCLEOTIDE SEQUENCE [LARGE SCALE GENOMIC DNA]</scope>
    <source>
        <strain evidence="6 7">BEI233</strain>
    </source>
</reference>
<dbReference type="InterPro" id="IPR057162">
    <property type="entry name" value="DUF7840"/>
</dbReference>
<accession>A0A3A6QD81</accession>
<keyword evidence="7" id="KW-1185">Reference proteome</keyword>
<dbReference type="Pfam" id="PF25225">
    <property type="entry name" value="DUF7843"/>
    <property type="match status" value="1"/>
</dbReference>
<dbReference type="Proteomes" id="UP000273252">
    <property type="component" value="Unassembled WGS sequence"/>
</dbReference>
<evidence type="ECO:0000313" key="7">
    <source>
        <dbReference type="Proteomes" id="UP000273252"/>
    </source>
</evidence>
<keyword evidence="1" id="KW-0732">Signal</keyword>
<dbReference type="OrthoDB" id="9759948at2"/>
<feature type="signal peptide" evidence="1">
    <location>
        <begin position="1"/>
        <end position="24"/>
    </location>
</feature>
<dbReference type="RefSeq" id="WP_120032240.1">
    <property type="nucleotide sequence ID" value="NZ_QVMU01000012.1"/>
</dbReference>
<evidence type="ECO:0000313" key="6">
    <source>
        <dbReference type="EMBL" id="RJX70229.1"/>
    </source>
</evidence>
<dbReference type="Pfam" id="PF25224">
    <property type="entry name" value="DUF7842"/>
    <property type="match status" value="1"/>
</dbReference>
<protein>
    <submittedName>
        <fullName evidence="6">DUF4105 domain-containing protein</fullName>
    </submittedName>
</protein>
<comment type="caution">
    <text evidence="6">The sequence shown here is derived from an EMBL/GenBank/DDBJ whole genome shotgun (WGS) entry which is preliminary data.</text>
</comment>
<feature type="domain" description="DUF7843" evidence="5">
    <location>
        <begin position="33"/>
        <end position="108"/>
    </location>
</feature>
<feature type="domain" description="DUF7842" evidence="4">
    <location>
        <begin position="300"/>
        <end position="382"/>
    </location>
</feature>
<dbReference type="Pfam" id="PF25222">
    <property type="entry name" value="DUF7840"/>
    <property type="match status" value="1"/>
</dbReference>
<dbReference type="EMBL" id="QVMU01000012">
    <property type="protein sequence ID" value="RJX70229.1"/>
    <property type="molecule type" value="Genomic_DNA"/>
</dbReference>
<dbReference type="AlphaFoldDB" id="A0A3A6QD81"/>
<name>A0A3A6QD81_9VIBR</name>
<dbReference type="Pfam" id="PF13387">
    <property type="entry name" value="Lnb_N"/>
    <property type="match status" value="1"/>
</dbReference>
<evidence type="ECO:0000259" key="2">
    <source>
        <dbReference type="Pfam" id="PF13387"/>
    </source>
</evidence>
<evidence type="ECO:0000256" key="1">
    <source>
        <dbReference type="SAM" id="SignalP"/>
    </source>
</evidence>
<dbReference type="InterPro" id="IPR057165">
    <property type="entry name" value="DUF7843"/>
</dbReference>
<dbReference type="InterPro" id="IPR025178">
    <property type="entry name" value="Lnb_N"/>
</dbReference>
<proteinExistence type="predicted"/>